<organism evidence="12 13">
    <name type="scientific">Coccomyxa subellipsoidea (strain C-169)</name>
    <name type="common">Green microalga</name>
    <dbReference type="NCBI Taxonomy" id="574566"/>
    <lineage>
        <taxon>Eukaryota</taxon>
        <taxon>Viridiplantae</taxon>
        <taxon>Chlorophyta</taxon>
        <taxon>core chlorophytes</taxon>
        <taxon>Trebouxiophyceae</taxon>
        <taxon>Trebouxiophyceae incertae sedis</taxon>
        <taxon>Coccomyxaceae</taxon>
        <taxon>Coccomyxa</taxon>
        <taxon>Coccomyxa subellipsoidea</taxon>
    </lineage>
</organism>
<dbReference type="RefSeq" id="XP_005647166.1">
    <property type="nucleotide sequence ID" value="XM_005647109.1"/>
</dbReference>
<feature type="region of interest" description="Disordered" evidence="10">
    <location>
        <begin position="703"/>
        <end position="724"/>
    </location>
</feature>
<dbReference type="PANTHER" id="PTHR22780">
    <property type="entry name" value="ADAPTIN, ALPHA/GAMMA/EPSILON"/>
    <property type="match status" value="1"/>
</dbReference>
<evidence type="ECO:0000256" key="3">
    <source>
        <dbReference type="ARBA" id="ARBA00006613"/>
    </source>
</evidence>
<name>I0YW53_COCSC</name>
<keyword evidence="5 9" id="KW-0653">Protein transport</keyword>
<dbReference type="InterPro" id="IPR011989">
    <property type="entry name" value="ARM-like"/>
</dbReference>
<dbReference type="eggNOG" id="KOG1062">
    <property type="taxonomic scope" value="Eukaryota"/>
</dbReference>
<dbReference type="InterPro" id="IPR008152">
    <property type="entry name" value="Clathrin_a/b/g-adaptin_app_Ig"/>
</dbReference>
<dbReference type="GeneID" id="17040609"/>
<evidence type="ECO:0000259" key="11">
    <source>
        <dbReference type="PROSITE" id="PS50180"/>
    </source>
</evidence>
<dbReference type="SMART" id="SM00809">
    <property type="entry name" value="Alpha_adaptinC2"/>
    <property type="match status" value="1"/>
</dbReference>
<dbReference type="InterPro" id="IPR013041">
    <property type="entry name" value="Clathrin_app_Ig-like_sf"/>
</dbReference>
<dbReference type="GO" id="GO:0030121">
    <property type="term" value="C:AP-1 adaptor complex"/>
    <property type="evidence" value="ECO:0007669"/>
    <property type="project" value="InterPro"/>
</dbReference>
<evidence type="ECO:0000256" key="8">
    <source>
        <dbReference type="ARBA" id="ARBA00023329"/>
    </source>
</evidence>
<dbReference type="PIRSF" id="PIRSF037094">
    <property type="entry name" value="AP1_complex_gamma"/>
    <property type="match status" value="1"/>
</dbReference>
<dbReference type="InterPro" id="IPR002553">
    <property type="entry name" value="Clathrin/coatomer_adapt-like_N"/>
</dbReference>
<keyword evidence="8 9" id="KW-0968">Cytoplasmic vesicle</keyword>
<gene>
    <name evidence="12" type="ORF">COCSUDRAFT_47628</name>
</gene>
<comment type="caution">
    <text evidence="12">The sequence shown here is derived from an EMBL/GenBank/DDBJ whole genome shotgun (WGS) entry which is preliminary data.</text>
</comment>
<dbReference type="InterPro" id="IPR050840">
    <property type="entry name" value="Adaptor_Complx_Large_Subunit"/>
</dbReference>
<evidence type="ECO:0000256" key="1">
    <source>
        <dbReference type="ARBA" id="ARBA00004156"/>
    </source>
</evidence>
<dbReference type="InterPro" id="IPR008153">
    <property type="entry name" value="GAE_dom"/>
</dbReference>
<dbReference type="InterPro" id="IPR016024">
    <property type="entry name" value="ARM-type_fold"/>
</dbReference>
<dbReference type="Gene3D" id="2.60.40.1230">
    <property type="match status" value="1"/>
</dbReference>
<sequence length="863" mass="92502">MAVRLRELIRSVRQCKTAAEERNVIAKESAALRNAFQEQDVTYRHRNVAKLMYIHMLGYPTHFGQMETLKLIAATGFAEKRMGYLGLMILLDERQEVLMLVTNSLKNDLNARNQYIVGLALCALGNICSAEMARDLTPEIERLLQSSNSYIRKKAALCCTRIIRKVPDAVEAFQDAAAKLLADRHHGVLLTGVTLMLEICAVEPAAVDAYRRQVPSLCKILRSLLMSGFAPEHDVSGITDPFLQIQVLRLLRVLGAGNAAASDAMSDILAQVATNTEGTRNAGNAILYECVQTIMGVESSGGLRVLAINILGRFLANKDNNILYVALNILARVVSVDLQAVQRHRSTVVECVKDADVSIRRRALDLVYALVNEGNITALTKELLDYLKVADAEFKPDLTAKIAALVQRFAPDKRWHFDSLLQARCALLLAPHCFPLQGSWVDSVLGPVMTQAGGDVKEEVWRAFIVLLTNAPELHAYAARSLFRSLREHLASAELSLLATATWYIGEYGELLVRGGALLEREDALSVGPAEVVGLLEAVLQRPGLQPQCRNYLLTALMKLSTRFPDQADRIKGLLAQHKGSAQLESQARAVEYGQIFQYGELRNQLLEHMPPLDPAAYARSVAAAGTLNSAPPTLAPTNGNVVKDLLSLDDDDDITPAPSAQASFADDLLGLSAAPAAAPGGTVAQAASPLDLLSLLDDPAPVASTSGAASQPPPDLFGLGDAQAPAAAAASDPLADLGFGAPAAPAAAPAFQPITVFDKDGVRVGFAFTKPPGQPGLTDISAIFSNSGAAPAAVPKFMQLKLDSASGSTLPPMGGGNATQQLHVNNSMHGQKPLVMRLRIAYTLGGENKLEQVEVKNFPAGL</sequence>
<evidence type="ECO:0000256" key="7">
    <source>
        <dbReference type="ARBA" id="ARBA00023136"/>
    </source>
</evidence>
<evidence type="ECO:0000313" key="12">
    <source>
        <dbReference type="EMBL" id="EIE22622.1"/>
    </source>
</evidence>
<keyword evidence="6 9" id="KW-0333">Golgi apparatus</keyword>
<dbReference type="AlphaFoldDB" id="I0YW53"/>
<dbReference type="OrthoDB" id="28053at2759"/>
<evidence type="ECO:0000313" key="13">
    <source>
        <dbReference type="Proteomes" id="UP000007264"/>
    </source>
</evidence>
<reference evidence="12 13" key="1">
    <citation type="journal article" date="2012" name="Genome Biol.">
        <title>The genome of the polar eukaryotic microalga coccomyxa subellipsoidea reveals traits of cold adaptation.</title>
        <authorList>
            <person name="Blanc G."/>
            <person name="Agarkova I."/>
            <person name="Grimwood J."/>
            <person name="Kuo A."/>
            <person name="Brueggeman A."/>
            <person name="Dunigan D."/>
            <person name="Gurnon J."/>
            <person name="Ladunga I."/>
            <person name="Lindquist E."/>
            <person name="Lucas S."/>
            <person name="Pangilinan J."/>
            <person name="Proschold T."/>
            <person name="Salamov A."/>
            <person name="Schmutz J."/>
            <person name="Weeks D."/>
            <person name="Yamada T."/>
            <person name="Claverie J.M."/>
            <person name="Grigoriev I."/>
            <person name="Van Etten J."/>
            <person name="Lomsadze A."/>
            <person name="Borodovsky M."/>
        </authorList>
    </citation>
    <scope>NUCLEOTIDE SEQUENCE [LARGE SCALE GENOMIC DNA]</scope>
    <source>
        <strain evidence="12 13">C-169</strain>
    </source>
</reference>
<protein>
    <recommendedName>
        <fullName evidence="9">AP-1 complex subunit gamma</fullName>
    </recommendedName>
</protein>
<dbReference type="Pfam" id="PF01602">
    <property type="entry name" value="Adaptin_N"/>
    <property type="match status" value="2"/>
</dbReference>
<comment type="similarity">
    <text evidence="3 9">Belongs to the adaptor complexes large subunit family.</text>
</comment>
<dbReference type="PROSITE" id="PS50180">
    <property type="entry name" value="GAE"/>
    <property type="match status" value="1"/>
</dbReference>
<dbReference type="SUPFAM" id="SSF48371">
    <property type="entry name" value="ARM repeat"/>
    <property type="match status" value="1"/>
</dbReference>
<dbReference type="Proteomes" id="UP000007264">
    <property type="component" value="Unassembled WGS sequence"/>
</dbReference>
<dbReference type="GO" id="GO:0016192">
    <property type="term" value="P:vesicle-mediated transport"/>
    <property type="evidence" value="ECO:0007669"/>
    <property type="project" value="InterPro"/>
</dbReference>
<accession>I0YW53</accession>
<evidence type="ECO:0000256" key="5">
    <source>
        <dbReference type="ARBA" id="ARBA00022927"/>
    </source>
</evidence>
<dbReference type="KEGG" id="csl:COCSUDRAFT_47628"/>
<evidence type="ECO:0000256" key="6">
    <source>
        <dbReference type="ARBA" id="ARBA00023034"/>
    </source>
</evidence>
<comment type="subcellular location">
    <subcellularLocation>
        <location evidence="1">Cytoplasmic vesicle membrane</location>
    </subcellularLocation>
    <subcellularLocation>
        <location evidence="2">Golgi apparatus</location>
    </subcellularLocation>
</comment>
<evidence type="ECO:0000256" key="9">
    <source>
        <dbReference type="PIRNR" id="PIRNR037094"/>
    </source>
</evidence>
<evidence type="ECO:0000256" key="4">
    <source>
        <dbReference type="ARBA" id="ARBA00022448"/>
    </source>
</evidence>
<keyword evidence="13" id="KW-1185">Reference proteome</keyword>
<dbReference type="SUPFAM" id="SSF49348">
    <property type="entry name" value="Clathrin adaptor appendage domain"/>
    <property type="match status" value="1"/>
</dbReference>
<dbReference type="FunFam" id="1.25.10.10:FF:000030">
    <property type="entry name" value="AP-1 complex subunit gamma"/>
    <property type="match status" value="1"/>
</dbReference>
<dbReference type="Pfam" id="PF02883">
    <property type="entry name" value="Alpha_adaptinC2"/>
    <property type="match status" value="1"/>
</dbReference>
<dbReference type="EMBL" id="AGSI01000009">
    <property type="protein sequence ID" value="EIE22622.1"/>
    <property type="molecule type" value="Genomic_DNA"/>
</dbReference>
<dbReference type="InterPro" id="IPR017107">
    <property type="entry name" value="AP1_complex_gsu"/>
</dbReference>
<evidence type="ECO:0000256" key="2">
    <source>
        <dbReference type="ARBA" id="ARBA00004555"/>
    </source>
</evidence>
<dbReference type="Gene3D" id="1.25.10.10">
    <property type="entry name" value="Leucine-rich Repeat Variant"/>
    <property type="match status" value="1"/>
</dbReference>
<dbReference type="STRING" id="574566.I0YW53"/>
<feature type="domain" description="GAE" evidence="11">
    <location>
        <begin position="750"/>
        <end position="860"/>
    </location>
</feature>
<proteinExistence type="inferred from homology"/>
<keyword evidence="7 9" id="KW-0472">Membrane</keyword>
<dbReference type="GO" id="GO:0006886">
    <property type="term" value="P:intracellular protein transport"/>
    <property type="evidence" value="ECO:0007669"/>
    <property type="project" value="UniProtKB-UniRule"/>
</dbReference>
<evidence type="ECO:0000256" key="10">
    <source>
        <dbReference type="SAM" id="MobiDB-lite"/>
    </source>
</evidence>
<keyword evidence="4 9" id="KW-0813">Transport</keyword>